<organism evidence="1 2">
    <name type="scientific">Diversispora eburnea</name>
    <dbReference type="NCBI Taxonomy" id="1213867"/>
    <lineage>
        <taxon>Eukaryota</taxon>
        <taxon>Fungi</taxon>
        <taxon>Fungi incertae sedis</taxon>
        <taxon>Mucoromycota</taxon>
        <taxon>Glomeromycotina</taxon>
        <taxon>Glomeromycetes</taxon>
        <taxon>Diversisporales</taxon>
        <taxon>Diversisporaceae</taxon>
        <taxon>Diversispora</taxon>
    </lineage>
</organism>
<accession>A0A9N8WIU4</accession>
<feature type="non-terminal residue" evidence="1">
    <location>
        <position position="58"/>
    </location>
</feature>
<protein>
    <submittedName>
        <fullName evidence="1">3719_t:CDS:1</fullName>
    </submittedName>
</protein>
<dbReference type="InterPro" id="IPR036291">
    <property type="entry name" value="NAD(P)-bd_dom_sf"/>
</dbReference>
<dbReference type="SUPFAM" id="SSF51735">
    <property type="entry name" value="NAD(P)-binding Rossmann-fold domains"/>
    <property type="match status" value="1"/>
</dbReference>
<gene>
    <name evidence="1" type="ORF">DEBURN_LOCUS4175</name>
</gene>
<dbReference type="AlphaFoldDB" id="A0A9N8WIU4"/>
<dbReference type="Proteomes" id="UP000789706">
    <property type="component" value="Unassembled WGS sequence"/>
</dbReference>
<keyword evidence="2" id="KW-1185">Reference proteome</keyword>
<comment type="caution">
    <text evidence="1">The sequence shown here is derived from an EMBL/GenBank/DDBJ whole genome shotgun (WGS) entry which is preliminary data.</text>
</comment>
<evidence type="ECO:0000313" key="1">
    <source>
        <dbReference type="EMBL" id="CAG8491012.1"/>
    </source>
</evidence>
<evidence type="ECO:0000313" key="2">
    <source>
        <dbReference type="Proteomes" id="UP000789706"/>
    </source>
</evidence>
<proteinExistence type="predicted"/>
<dbReference type="EMBL" id="CAJVPK010000300">
    <property type="protein sequence ID" value="CAG8491012.1"/>
    <property type="molecule type" value="Genomic_DNA"/>
</dbReference>
<name>A0A9N8WIU4_9GLOM</name>
<reference evidence="1" key="1">
    <citation type="submission" date="2021-06" db="EMBL/GenBank/DDBJ databases">
        <authorList>
            <person name="Kallberg Y."/>
            <person name="Tangrot J."/>
            <person name="Rosling A."/>
        </authorList>
    </citation>
    <scope>NUCLEOTIDE SEQUENCE</scope>
    <source>
        <strain evidence="1">AZ414A</strain>
    </source>
</reference>
<sequence>METKYQFKGPKSWIVGWDGNNCSTFTANIVANCASTFKLSVDAEKKDVYISLSQILSM</sequence>